<name>A0A9D4GBB8_DREPO</name>
<proteinExistence type="predicted"/>
<evidence type="ECO:0000256" key="1">
    <source>
        <dbReference type="SAM" id="MobiDB-lite"/>
    </source>
</evidence>
<organism evidence="2 3">
    <name type="scientific">Dreissena polymorpha</name>
    <name type="common">Zebra mussel</name>
    <name type="synonym">Mytilus polymorpha</name>
    <dbReference type="NCBI Taxonomy" id="45954"/>
    <lineage>
        <taxon>Eukaryota</taxon>
        <taxon>Metazoa</taxon>
        <taxon>Spiralia</taxon>
        <taxon>Lophotrochozoa</taxon>
        <taxon>Mollusca</taxon>
        <taxon>Bivalvia</taxon>
        <taxon>Autobranchia</taxon>
        <taxon>Heteroconchia</taxon>
        <taxon>Euheterodonta</taxon>
        <taxon>Imparidentia</taxon>
        <taxon>Neoheterodontei</taxon>
        <taxon>Myida</taxon>
        <taxon>Dreissenoidea</taxon>
        <taxon>Dreissenidae</taxon>
        <taxon>Dreissena</taxon>
    </lineage>
</organism>
<reference evidence="2" key="1">
    <citation type="journal article" date="2019" name="bioRxiv">
        <title>The Genome of the Zebra Mussel, Dreissena polymorpha: A Resource for Invasive Species Research.</title>
        <authorList>
            <person name="McCartney M.A."/>
            <person name="Auch B."/>
            <person name="Kono T."/>
            <person name="Mallez S."/>
            <person name="Zhang Y."/>
            <person name="Obille A."/>
            <person name="Becker A."/>
            <person name="Abrahante J.E."/>
            <person name="Garbe J."/>
            <person name="Badalamenti J.P."/>
            <person name="Herman A."/>
            <person name="Mangelson H."/>
            <person name="Liachko I."/>
            <person name="Sullivan S."/>
            <person name="Sone E.D."/>
            <person name="Koren S."/>
            <person name="Silverstein K.A.T."/>
            <person name="Beckman K.B."/>
            <person name="Gohl D.M."/>
        </authorList>
    </citation>
    <scope>NUCLEOTIDE SEQUENCE</scope>
    <source>
        <strain evidence="2">Duluth1</strain>
        <tissue evidence="2">Whole animal</tissue>
    </source>
</reference>
<gene>
    <name evidence="2" type="ORF">DPMN_139285</name>
</gene>
<evidence type="ECO:0000313" key="3">
    <source>
        <dbReference type="Proteomes" id="UP000828390"/>
    </source>
</evidence>
<feature type="region of interest" description="Disordered" evidence="1">
    <location>
        <begin position="78"/>
        <end position="100"/>
    </location>
</feature>
<comment type="caution">
    <text evidence="2">The sequence shown here is derived from an EMBL/GenBank/DDBJ whole genome shotgun (WGS) entry which is preliminary data.</text>
</comment>
<protein>
    <submittedName>
        <fullName evidence="2">Uncharacterized protein</fullName>
    </submittedName>
</protein>
<reference evidence="2" key="2">
    <citation type="submission" date="2020-11" db="EMBL/GenBank/DDBJ databases">
        <authorList>
            <person name="McCartney M.A."/>
            <person name="Auch B."/>
            <person name="Kono T."/>
            <person name="Mallez S."/>
            <person name="Becker A."/>
            <person name="Gohl D.M."/>
            <person name="Silverstein K.A.T."/>
            <person name="Koren S."/>
            <person name="Bechman K.B."/>
            <person name="Herman A."/>
            <person name="Abrahante J.E."/>
            <person name="Garbe J."/>
        </authorList>
    </citation>
    <scope>NUCLEOTIDE SEQUENCE</scope>
    <source>
        <strain evidence="2">Duluth1</strain>
        <tissue evidence="2">Whole animal</tissue>
    </source>
</reference>
<dbReference type="EMBL" id="JAIWYP010000006">
    <property type="protein sequence ID" value="KAH3810887.1"/>
    <property type="molecule type" value="Genomic_DNA"/>
</dbReference>
<evidence type="ECO:0000313" key="2">
    <source>
        <dbReference type="EMBL" id="KAH3810887.1"/>
    </source>
</evidence>
<dbReference type="Proteomes" id="UP000828390">
    <property type="component" value="Unassembled WGS sequence"/>
</dbReference>
<dbReference type="AlphaFoldDB" id="A0A9D4GBB8"/>
<keyword evidence="3" id="KW-1185">Reference proteome</keyword>
<sequence>MLQTLDVGCFGPFERVYNSVCHQFMRENCGKSITRYNVCSLGCQAYAKALSASNLQASCRKTSIHPYNPSVVDASPFKPSEVLHSSPTMPAPQSEIQPTA</sequence>
<accession>A0A9D4GBB8</accession>